<dbReference type="KEGG" id="bgv:CAL12_00165"/>
<dbReference type="STRING" id="1416806.CAL12_00165"/>
<dbReference type="Pfam" id="PF00111">
    <property type="entry name" value="Fer2"/>
    <property type="match status" value="1"/>
</dbReference>
<name>A0A1W6YEE7_9BORD</name>
<dbReference type="InterPro" id="IPR002888">
    <property type="entry name" value="2Fe-2S-bd"/>
</dbReference>
<dbReference type="InterPro" id="IPR001041">
    <property type="entry name" value="2Fe-2S_ferredoxin-type"/>
</dbReference>
<dbReference type="InterPro" id="IPR006058">
    <property type="entry name" value="2Fe2S_fd_BS"/>
</dbReference>
<feature type="domain" description="2Fe-2S ferredoxin-type" evidence="6">
    <location>
        <begin position="12"/>
        <end position="88"/>
    </location>
</feature>
<dbReference type="PROSITE" id="PS51085">
    <property type="entry name" value="2FE2S_FER_2"/>
    <property type="match status" value="1"/>
</dbReference>
<dbReference type="InterPro" id="IPR036010">
    <property type="entry name" value="2Fe-2S_ferredoxin-like_sf"/>
</dbReference>
<keyword evidence="2" id="KW-0479">Metal-binding</keyword>
<dbReference type="Gene3D" id="3.10.20.30">
    <property type="match status" value="1"/>
</dbReference>
<dbReference type="Gene3D" id="1.10.150.120">
    <property type="entry name" value="[2Fe-2S]-binding domain"/>
    <property type="match status" value="1"/>
</dbReference>
<dbReference type="PROSITE" id="PS00197">
    <property type="entry name" value="2FE2S_FER_1"/>
    <property type="match status" value="1"/>
</dbReference>
<protein>
    <submittedName>
        <fullName evidence="7">4-hydroxybenzoyl-CoA reductase subunit gamma</fullName>
    </submittedName>
</protein>
<dbReference type="AlphaFoldDB" id="A0A1W6YEE7"/>
<keyword evidence="8" id="KW-1185">Reference proteome</keyword>
<evidence type="ECO:0000313" key="8">
    <source>
        <dbReference type="Proteomes" id="UP000194151"/>
    </source>
</evidence>
<accession>A0A1W6YEE7</accession>
<evidence type="ECO:0000256" key="1">
    <source>
        <dbReference type="ARBA" id="ARBA00022714"/>
    </source>
</evidence>
<dbReference type="GO" id="GO:0046872">
    <property type="term" value="F:metal ion binding"/>
    <property type="evidence" value="ECO:0007669"/>
    <property type="project" value="UniProtKB-KW"/>
</dbReference>
<keyword evidence="3" id="KW-0560">Oxidoreductase</keyword>
<evidence type="ECO:0000256" key="5">
    <source>
        <dbReference type="ARBA" id="ARBA00023014"/>
    </source>
</evidence>
<dbReference type="InterPro" id="IPR012675">
    <property type="entry name" value="Beta-grasp_dom_sf"/>
</dbReference>
<reference evidence="7 8" key="1">
    <citation type="submission" date="2017-05" db="EMBL/GenBank/DDBJ databases">
        <title>Complete and WGS of Bordetella genogroups.</title>
        <authorList>
            <person name="Spilker T."/>
            <person name="LiPuma J."/>
        </authorList>
    </citation>
    <scope>NUCLEOTIDE SEQUENCE [LARGE SCALE GENOMIC DNA]</scope>
    <source>
        <strain evidence="7 8">AU19157</strain>
    </source>
</reference>
<sequence length="181" mass="19516">MKEWDETGDSRHDVVLNINGAEYPVRVESRKTLVDAIREDCGQTGTHIGCEHGVCGACTVLIDGEPVRSCLMFAVQAQGSCIRTVEGLAQATDFHPMQQAFMDHHALQCGFCTPGFLMLATGALERNPDISDEELLDVLSSNLCRCTGYQNILAAVRAVRDARHLQSARTAIAAHGASSGD</sequence>
<dbReference type="PANTHER" id="PTHR44379:SF8">
    <property type="entry name" value="XANTHINE DEHYDROGENASE IRON-SULFUR-BINDING SUBUNIT XDHC-RELATED"/>
    <property type="match status" value="1"/>
</dbReference>
<dbReference type="Pfam" id="PF01799">
    <property type="entry name" value="Fer2_2"/>
    <property type="match status" value="1"/>
</dbReference>
<dbReference type="GO" id="GO:0016491">
    <property type="term" value="F:oxidoreductase activity"/>
    <property type="evidence" value="ECO:0007669"/>
    <property type="project" value="UniProtKB-KW"/>
</dbReference>
<dbReference type="EMBL" id="CP021108">
    <property type="protein sequence ID" value="ARP79390.1"/>
    <property type="molecule type" value="Genomic_DNA"/>
</dbReference>
<keyword evidence="1" id="KW-0001">2Fe-2S</keyword>
<gene>
    <name evidence="7" type="ORF">CAL12_00165</name>
</gene>
<dbReference type="CDD" id="cd00207">
    <property type="entry name" value="fer2"/>
    <property type="match status" value="1"/>
</dbReference>
<dbReference type="OrthoDB" id="9179439at2"/>
<proteinExistence type="predicted"/>
<dbReference type="GO" id="GO:0051537">
    <property type="term" value="F:2 iron, 2 sulfur cluster binding"/>
    <property type="evidence" value="ECO:0007669"/>
    <property type="project" value="UniProtKB-KW"/>
</dbReference>
<dbReference type="FunFam" id="3.10.20.30:FF:000020">
    <property type="entry name" value="Xanthine dehydrogenase iron-sulfur subunit"/>
    <property type="match status" value="1"/>
</dbReference>
<dbReference type="InterPro" id="IPR051452">
    <property type="entry name" value="Diverse_Oxidoreductases"/>
</dbReference>
<organism evidence="7 8">
    <name type="scientific">Bordetella genomosp. 8</name>
    <dbReference type="NCBI Taxonomy" id="1416806"/>
    <lineage>
        <taxon>Bacteria</taxon>
        <taxon>Pseudomonadati</taxon>
        <taxon>Pseudomonadota</taxon>
        <taxon>Betaproteobacteria</taxon>
        <taxon>Burkholderiales</taxon>
        <taxon>Alcaligenaceae</taxon>
        <taxon>Bordetella</taxon>
    </lineage>
</organism>
<keyword evidence="4" id="KW-0408">Iron</keyword>
<evidence type="ECO:0000256" key="2">
    <source>
        <dbReference type="ARBA" id="ARBA00022723"/>
    </source>
</evidence>
<dbReference type="SUPFAM" id="SSF47741">
    <property type="entry name" value="CO dehydrogenase ISP C-domain like"/>
    <property type="match status" value="1"/>
</dbReference>
<dbReference type="InterPro" id="IPR036884">
    <property type="entry name" value="2Fe-2S-bd_dom_sf"/>
</dbReference>
<dbReference type="PANTHER" id="PTHR44379">
    <property type="entry name" value="OXIDOREDUCTASE WITH IRON-SULFUR SUBUNIT"/>
    <property type="match status" value="1"/>
</dbReference>
<evidence type="ECO:0000259" key="6">
    <source>
        <dbReference type="PROSITE" id="PS51085"/>
    </source>
</evidence>
<keyword evidence="5" id="KW-0411">Iron-sulfur</keyword>
<evidence type="ECO:0000256" key="4">
    <source>
        <dbReference type="ARBA" id="ARBA00023004"/>
    </source>
</evidence>
<dbReference type="RefSeq" id="WP_086062627.1">
    <property type="nucleotide sequence ID" value="NZ_CP021108.1"/>
</dbReference>
<evidence type="ECO:0000256" key="3">
    <source>
        <dbReference type="ARBA" id="ARBA00023002"/>
    </source>
</evidence>
<dbReference type="Proteomes" id="UP000194151">
    <property type="component" value="Chromosome"/>
</dbReference>
<evidence type="ECO:0000313" key="7">
    <source>
        <dbReference type="EMBL" id="ARP79390.1"/>
    </source>
</evidence>
<dbReference type="SUPFAM" id="SSF54292">
    <property type="entry name" value="2Fe-2S ferredoxin-like"/>
    <property type="match status" value="1"/>
</dbReference>